<reference evidence="1" key="1">
    <citation type="journal article" date="2022" name="Int. J. Mol. Sci.">
        <title>Draft Genome of Tanacetum Coccineum: Genomic Comparison of Closely Related Tanacetum-Family Plants.</title>
        <authorList>
            <person name="Yamashiro T."/>
            <person name="Shiraishi A."/>
            <person name="Nakayama K."/>
            <person name="Satake H."/>
        </authorList>
    </citation>
    <scope>NUCLEOTIDE SEQUENCE</scope>
</reference>
<proteinExistence type="predicted"/>
<sequence length="108" mass="12157">MCLADASQHVPFDEIKVDKSLHFVENWLRIVTMNKEVKMVAGISGGVKVIWADARVFRTSDNVVYAAMPTLLWAGKVVSSKDLLWKVSGIQSCNYELTWGDGDYFDDK</sequence>
<name>A0ABQ5E7H7_9ASTR</name>
<keyword evidence="2" id="KW-1185">Reference proteome</keyword>
<protein>
    <submittedName>
        <fullName evidence="1">Uncharacterized protein</fullName>
    </submittedName>
</protein>
<comment type="caution">
    <text evidence="1">The sequence shown here is derived from an EMBL/GenBank/DDBJ whole genome shotgun (WGS) entry which is preliminary data.</text>
</comment>
<evidence type="ECO:0000313" key="1">
    <source>
        <dbReference type="EMBL" id="GJT46779.1"/>
    </source>
</evidence>
<accession>A0ABQ5E7H7</accession>
<evidence type="ECO:0000313" key="2">
    <source>
        <dbReference type="Proteomes" id="UP001151760"/>
    </source>
</evidence>
<dbReference type="Proteomes" id="UP001151760">
    <property type="component" value="Unassembled WGS sequence"/>
</dbReference>
<dbReference type="EMBL" id="BQNB010016014">
    <property type="protein sequence ID" value="GJT46779.1"/>
    <property type="molecule type" value="Genomic_DNA"/>
</dbReference>
<gene>
    <name evidence="1" type="ORF">Tco_0955494</name>
</gene>
<reference evidence="1" key="2">
    <citation type="submission" date="2022-01" db="EMBL/GenBank/DDBJ databases">
        <authorList>
            <person name="Yamashiro T."/>
            <person name="Shiraishi A."/>
            <person name="Satake H."/>
            <person name="Nakayama K."/>
        </authorList>
    </citation>
    <scope>NUCLEOTIDE SEQUENCE</scope>
</reference>
<organism evidence="1 2">
    <name type="scientific">Tanacetum coccineum</name>
    <dbReference type="NCBI Taxonomy" id="301880"/>
    <lineage>
        <taxon>Eukaryota</taxon>
        <taxon>Viridiplantae</taxon>
        <taxon>Streptophyta</taxon>
        <taxon>Embryophyta</taxon>
        <taxon>Tracheophyta</taxon>
        <taxon>Spermatophyta</taxon>
        <taxon>Magnoliopsida</taxon>
        <taxon>eudicotyledons</taxon>
        <taxon>Gunneridae</taxon>
        <taxon>Pentapetalae</taxon>
        <taxon>asterids</taxon>
        <taxon>campanulids</taxon>
        <taxon>Asterales</taxon>
        <taxon>Asteraceae</taxon>
        <taxon>Asteroideae</taxon>
        <taxon>Anthemideae</taxon>
        <taxon>Anthemidinae</taxon>
        <taxon>Tanacetum</taxon>
    </lineage>
</organism>